<reference evidence="2 3" key="1">
    <citation type="submission" date="2021-03" db="EMBL/GenBank/DDBJ databases">
        <title>Genomic Encyclopedia of Type Strains, Phase IV (KMG-IV): sequencing the most valuable type-strain genomes for metagenomic binning, comparative biology and taxonomic classification.</title>
        <authorList>
            <person name="Goeker M."/>
        </authorList>
    </citation>
    <scope>NUCLEOTIDE SEQUENCE [LARGE SCALE GENOMIC DNA]</scope>
    <source>
        <strain evidence="2 3">DSM 28650</strain>
    </source>
</reference>
<keyword evidence="3" id="KW-1185">Reference proteome</keyword>
<proteinExistence type="predicted"/>
<comment type="caution">
    <text evidence="2">The sequence shown here is derived from an EMBL/GenBank/DDBJ whole genome shotgun (WGS) entry which is preliminary data.</text>
</comment>
<evidence type="ECO:0000313" key="3">
    <source>
        <dbReference type="Proteomes" id="UP001519308"/>
    </source>
</evidence>
<accession>A0ABS4K8B9</accession>
<protein>
    <recommendedName>
        <fullName evidence="1">Putative Se/S carrier protein-like domain-containing protein</fullName>
    </recommendedName>
</protein>
<name>A0ABS4K8B9_9CLOT</name>
<feature type="domain" description="Putative Se/S carrier protein-like" evidence="1">
    <location>
        <begin position="5"/>
        <end position="72"/>
    </location>
</feature>
<gene>
    <name evidence="2" type="ORF">J2Z44_003859</name>
</gene>
<sequence length="89" mass="10300">METIYIITFHSANNSLLAYKLLKNCRLKVVMIQTPCRLSAGCARSIEVKEKDIDTAVSTIKENSLSIQGIYKKFINPNTRRYDYVEVYY</sequence>
<dbReference type="Pfam" id="PF11823">
    <property type="entry name" value="Se_S_carrier"/>
    <property type="match status" value="1"/>
</dbReference>
<evidence type="ECO:0000259" key="1">
    <source>
        <dbReference type="Pfam" id="PF11823"/>
    </source>
</evidence>
<evidence type="ECO:0000313" key="2">
    <source>
        <dbReference type="EMBL" id="MBP2024009.1"/>
    </source>
</evidence>
<dbReference type="EMBL" id="JAGGLL010000045">
    <property type="protein sequence ID" value="MBP2024009.1"/>
    <property type="molecule type" value="Genomic_DNA"/>
</dbReference>
<dbReference type="InterPro" id="IPR021778">
    <property type="entry name" value="Se/S_carrier-like"/>
</dbReference>
<dbReference type="RefSeq" id="WP_021281914.1">
    <property type="nucleotide sequence ID" value="NZ_JAGGLL010000045.1"/>
</dbReference>
<organism evidence="2 3">
    <name type="scientific">Clostridium punense</name>
    <dbReference type="NCBI Taxonomy" id="1054297"/>
    <lineage>
        <taxon>Bacteria</taxon>
        <taxon>Bacillati</taxon>
        <taxon>Bacillota</taxon>
        <taxon>Clostridia</taxon>
        <taxon>Eubacteriales</taxon>
        <taxon>Clostridiaceae</taxon>
        <taxon>Clostridium</taxon>
    </lineage>
</organism>
<dbReference type="Proteomes" id="UP001519308">
    <property type="component" value="Unassembled WGS sequence"/>
</dbReference>